<keyword evidence="1" id="KW-0812">Transmembrane</keyword>
<proteinExistence type="predicted"/>
<dbReference type="EMBL" id="CP102453">
    <property type="protein sequence ID" value="UUX33917.1"/>
    <property type="molecule type" value="Genomic_DNA"/>
</dbReference>
<feature type="transmembrane region" description="Helical" evidence="1">
    <location>
        <begin position="181"/>
        <end position="207"/>
    </location>
</feature>
<evidence type="ECO:0000313" key="2">
    <source>
        <dbReference type="EMBL" id="UUX33917.1"/>
    </source>
</evidence>
<keyword evidence="3" id="KW-1185">Reference proteome</keyword>
<dbReference type="RefSeq" id="WP_313793420.1">
    <property type="nucleotide sequence ID" value="NZ_CP102453.1"/>
</dbReference>
<name>A0ABY5P5A0_9LACT</name>
<evidence type="ECO:0000256" key="1">
    <source>
        <dbReference type="SAM" id="Phobius"/>
    </source>
</evidence>
<keyword evidence="1" id="KW-0472">Membrane</keyword>
<accession>A0ABY5P5A0</accession>
<dbReference type="Proteomes" id="UP001315967">
    <property type="component" value="Chromosome"/>
</dbReference>
<keyword evidence="1" id="KW-1133">Transmembrane helix</keyword>
<feature type="transmembrane region" description="Helical" evidence="1">
    <location>
        <begin position="219"/>
        <end position="240"/>
    </location>
</feature>
<feature type="transmembrane region" description="Helical" evidence="1">
    <location>
        <begin position="28"/>
        <end position="48"/>
    </location>
</feature>
<sequence>MTDMFPINYFKTIFSPVESFSKRNYLKIWQMILLFFFLTALMMIPIAVSIGRIDQVNLNDFVPEAVATIDEAFISQLQEVTDDTTNQIVIDREILTLDTADRVAGFVPDQERANELVVDKGGIILTNEGFIIQEPENPSLSMPYLEDSRFGDVTDQASFMAELSRQWFQGNRFGIMFTNLINVWILMLLSFVFLVGGSSLFLSLMRFSSSFDINTYREAFTICLNCIGLPTLIAVVVGLFTSDPTSMLTAQGLLFVLMLLWVYWKTHFNDAYVAHVVHGVEIDEDDDDYLIED</sequence>
<protein>
    <recommendedName>
        <fullName evidence="4">DUF1189 domain-containing protein</fullName>
    </recommendedName>
</protein>
<evidence type="ECO:0008006" key="4">
    <source>
        <dbReference type="Google" id="ProtNLM"/>
    </source>
</evidence>
<reference evidence="2 3" key="1">
    <citation type="submission" date="2022-08" db="EMBL/GenBank/DDBJ databases">
        <title>Aerococcaceae sp. nov isolated from spoiled eye mask.</title>
        <authorList>
            <person name="Zhou G."/>
            <person name="Xie X.-B."/>
            <person name="Shi Q.-S."/>
            <person name="Wang Y.-S."/>
            <person name="Wen X."/>
            <person name="Peng H."/>
            <person name="Yang X.-J."/>
            <person name="Tao H.-B."/>
            <person name="Huang X.-M."/>
        </authorList>
    </citation>
    <scope>NUCLEOTIDE SEQUENCE [LARGE SCALE GENOMIC DNA]</scope>
    <source>
        <strain evidence="3">DM20194951</strain>
    </source>
</reference>
<gene>
    <name evidence="2" type="ORF">NRE15_13690</name>
</gene>
<feature type="transmembrane region" description="Helical" evidence="1">
    <location>
        <begin position="247"/>
        <end position="264"/>
    </location>
</feature>
<evidence type="ECO:0000313" key="3">
    <source>
        <dbReference type="Proteomes" id="UP001315967"/>
    </source>
</evidence>
<organism evidence="2 3">
    <name type="scientific">Fundicoccus culcitae</name>
    <dbReference type="NCBI Taxonomy" id="2969821"/>
    <lineage>
        <taxon>Bacteria</taxon>
        <taxon>Bacillati</taxon>
        <taxon>Bacillota</taxon>
        <taxon>Bacilli</taxon>
        <taxon>Lactobacillales</taxon>
        <taxon>Aerococcaceae</taxon>
        <taxon>Fundicoccus</taxon>
    </lineage>
</organism>